<keyword evidence="4 6" id="KW-0067">ATP-binding</keyword>
<dbReference type="OrthoDB" id="193716at2759"/>
<evidence type="ECO:0000256" key="6">
    <source>
        <dbReference type="RuleBase" id="RU000492"/>
    </source>
</evidence>
<dbReference type="SMART" id="SM00490">
    <property type="entry name" value="HELICc"/>
    <property type="match status" value="1"/>
</dbReference>
<comment type="domain">
    <text evidence="7">The Q motif is unique to and characteristic of the DEAD box family of RNA helicases and controls ATP binding and hydrolysis.</text>
</comment>
<evidence type="ECO:0000259" key="9">
    <source>
        <dbReference type="PROSITE" id="PS51192"/>
    </source>
</evidence>
<evidence type="ECO:0000313" key="12">
    <source>
        <dbReference type="Proteomes" id="UP000799428"/>
    </source>
</evidence>
<feature type="region of interest" description="Disordered" evidence="8">
    <location>
        <begin position="1"/>
        <end position="51"/>
    </location>
</feature>
<feature type="compositionally biased region" description="Polar residues" evidence="8">
    <location>
        <begin position="37"/>
        <end position="51"/>
    </location>
</feature>
<feature type="domain" description="Helicase ATP-binding" evidence="9">
    <location>
        <begin position="121"/>
        <end position="304"/>
    </location>
</feature>
<keyword evidence="3 6" id="KW-0347">Helicase</keyword>
<proteinExistence type="inferred from homology"/>
<organism evidence="11 12">
    <name type="scientific">Pleomassaria siparia CBS 279.74</name>
    <dbReference type="NCBI Taxonomy" id="1314801"/>
    <lineage>
        <taxon>Eukaryota</taxon>
        <taxon>Fungi</taxon>
        <taxon>Dikarya</taxon>
        <taxon>Ascomycota</taxon>
        <taxon>Pezizomycotina</taxon>
        <taxon>Dothideomycetes</taxon>
        <taxon>Pleosporomycetidae</taxon>
        <taxon>Pleosporales</taxon>
        <taxon>Pleomassariaceae</taxon>
        <taxon>Pleomassaria</taxon>
    </lineage>
</organism>
<evidence type="ECO:0000256" key="3">
    <source>
        <dbReference type="ARBA" id="ARBA00022806"/>
    </source>
</evidence>
<dbReference type="SUPFAM" id="SSF52540">
    <property type="entry name" value="P-loop containing nucleoside triphosphate hydrolases"/>
    <property type="match status" value="1"/>
</dbReference>
<dbReference type="PROSITE" id="PS00039">
    <property type="entry name" value="DEAD_ATP_HELICASE"/>
    <property type="match status" value="1"/>
</dbReference>
<comment type="similarity">
    <text evidence="6">Belongs to the DEAD box helicase family.</text>
</comment>
<reference evidence="11" key="1">
    <citation type="journal article" date="2020" name="Stud. Mycol.">
        <title>101 Dothideomycetes genomes: a test case for predicting lifestyles and emergence of pathogens.</title>
        <authorList>
            <person name="Haridas S."/>
            <person name="Albert R."/>
            <person name="Binder M."/>
            <person name="Bloem J."/>
            <person name="Labutti K."/>
            <person name="Salamov A."/>
            <person name="Andreopoulos B."/>
            <person name="Baker S."/>
            <person name="Barry K."/>
            <person name="Bills G."/>
            <person name="Bluhm B."/>
            <person name="Cannon C."/>
            <person name="Castanera R."/>
            <person name="Culley D."/>
            <person name="Daum C."/>
            <person name="Ezra D."/>
            <person name="Gonzalez J."/>
            <person name="Henrissat B."/>
            <person name="Kuo A."/>
            <person name="Liang C."/>
            <person name="Lipzen A."/>
            <person name="Lutzoni F."/>
            <person name="Magnuson J."/>
            <person name="Mondo S."/>
            <person name="Nolan M."/>
            <person name="Ohm R."/>
            <person name="Pangilinan J."/>
            <person name="Park H.-J."/>
            <person name="Ramirez L."/>
            <person name="Alfaro M."/>
            <person name="Sun H."/>
            <person name="Tritt A."/>
            <person name="Yoshinaga Y."/>
            <person name="Zwiers L.-H."/>
            <person name="Turgeon B."/>
            <person name="Goodwin S."/>
            <person name="Spatafora J."/>
            <person name="Crous P."/>
            <person name="Grigoriev I."/>
        </authorList>
    </citation>
    <scope>NUCLEOTIDE SEQUENCE</scope>
    <source>
        <strain evidence="11">CBS 279.74</strain>
    </source>
</reference>
<feature type="domain" description="Helicase C-terminal" evidence="10">
    <location>
        <begin position="334"/>
        <end position="505"/>
    </location>
</feature>
<evidence type="ECO:0000256" key="7">
    <source>
        <dbReference type="RuleBase" id="RU365068"/>
    </source>
</evidence>
<evidence type="ECO:0000313" key="11">
    <source>
        <dbReference type="EMBL" id="KAF2715367.1"/>
    </source>
</evidence>
<comment type="catalytic activity">
    <reaction evidence="7">
        <text>ATP + H2O = ADP + phosphate + H(+)</text>
        <dbReference type="Rhea" id="RHEA:13065"/>
        <dbReference type="ChEBI" id="CHEBI:15377"/>
        <dbReference type="ChEBI" id="CHEBI:15378"/>
        <dbReference type="ChEBI" id="CHEBI:30616"/>
        <dbReference type="ChEBI" id="CHEBI:43474"/>
        <dbReference type="ChEBI" id="CHEBI:456216"/>
        <dbReference type="EC" id="3.6.4.13"/>
    </reaction>
</comment>
<dbReference type="AlphaFoldDB" id="A0A6G1KSR7"/>
<dbReference type="EMBL" id="MU005764">
    <property type="protein sequence ID" value="KAF2715367.1"/>
    <property type="molecule type" value="Genomic_DNA"/>
</dbReference>
<accession>A0A6G1KSR7</accession>
<evidence type="ECO:0000256" key="1">
    <source>
        <dbReference type="ARBA" id="ARBA00022741"/>
    </source>
</evidence>
<dbReference type="PANTHER" id="PTHR24031">
    <property type="entry name" value="RNA HELICASE"/>
    <property type="match status" value="1"/>
</dbReference>
<dbReference type="CDD" id="cd18787">
    <property type="entry name" value="SF2_C_DEAD"/>
    <property type="match status" value="1"/>
</dbReference>
<sequence>MGHPIRQTPKGDAPSARRGGRRGGHRGVRGGHHPYANASSSTAGTQSTMSTVAALTRPTLDAERLPARADVMDVKRLYSTTAGEEPQTFGSLGKTLDPTLLQALDKMGFEYMSPVQQKVLTQLPTLTSDCLVQAKTGTGKTAAFLLPSIQNLLQGNAPPRGKVGILVICPTRELALQIAKEADGITACLPRKMECHTAFGGTARASNLSKFLNGNPTILVATPGRLNDLLGEENVREKFSHIKTVVLDEADRMLDQGFAPDIHKVLRNIPSKQTDGWQGMCFSATLPEKVNDVVKCVLYPGYTSLSTIDGNEAPTIDRVPQYSVIVPSMTQMFTTLQALIETEYQQNPQDFKAIVFGTTANGVALLYDVYKKALPRFRMYELHSRMNQNARTRTTNEFKAATSGILFASDVVGRGMDFPNVGLVIQLGLPSAAEQYIHRVGRTARAGKDGRAVTVLYSNEAFFVHTNPSLPIKPYPEDLSSKAAQYQSVINEAFTQVEDESKAKAYSAFLGYNKTFAKKLQLSLPNLVAVANEYSRTMGCPEPPLIEKRTIGKMGLKGVPGLNIGSRREN</sequence>
<dbReference type="GO" id="GO:0016787">
    <property type="term" value="F:hydrolase activity"/>
    <property type="evidence" value="ECO:0007669"/>
    <property type="project" value="UniProtKB-KW"/>
</dbReference>
<dbReference type="Pfam" id="PF00271">
    <property type="entry name" value="Helicase_C"/>
    <property type="match status" value="1"/>
</dbReference>
<dbReference type="GO" id="GO:0005524">
    <property type="term" value="F:ATP binding"/>
    <property type="evidence" value="ECO:0007669"/>
    <property type="project" value="UniProtKB-UniRule"/>
</dbReference>
<dbReference type="InterPro" id="IPR001650">
    <property type="entry name" value="Helicase_C-like"/>
</dbReference>
<name>A0A6G1KSR7_9PLEO</name>
<dbReference type="InterPro" id="IPR011545">
    <property type="entry name" value="DEAD/DEAH_box_helicase_dom"/>
</dbReference>
<dbReference type="Pfam" id="PF00270">
    <property type="entry name" value="DEAD"/>
    <property type="match status" value="1"/>
</dbReference>
<dbReference type="GO" id="GO:0003723">
    <property type="term" value="F:RNA binding"/>
    <property type="evidence" value="ECO:0007669"/>
    <property type="project" value="UniProtKB-UniRule"/>
</dbReference>
<dbReference type="PROSITE" id="PS51192">
    <property type="entry name" value="HELICASE_ATP_BIND_1"/>
    <property type="match status" value="1"/>
</dbReference>
<evidence type="ECO:0000256" key="2">
    <source>
        <dbReference type="ARBA" id="ARBA00022801"/>
    </source>
</evidence>
<keyword evidence="2 6" id="KW-0378">Hydrolase</keyword>
<keyword evidence="12" id="KW-1185">Reference proteome</keyword>
<protein>
    <recommendedName>
        <fullName evidence="7">ATP-dependent RNA helicase</fullName>
        <ecNumber evidence="7">3.6.4.13</ecNumber>
    </recommendedName>
</protein>
<dbReference type="Gene3D" id="3.40.50.300">
    <property type="entry name" value="P-loop containing nucleotide triphosphate hydrolases"/>
    <property type="match status" value="2"/>
</dbReference>
<dbReference type="EC" id="3.6.4.13" evidence="7"/>
<dbReference type="InterPro" id="IPR000629">
    <property type="entry name" value="RNA-helicase_DEAD-box_CS"/>
</dbReference>
<dbReference type="SMART" id="SM00487">
    <property type="entry name" value="DEXDc"/>
    <property type="match status" value="1"/>
</dbReference>
<dbReference type="GO" id="GO:0003724">
    <property type="term" value="F:RNA helicase activity"/>
    <property type="evidence" value="ECO:0007669"/>
    <property type="project" value="UniProtKB-EC"/>
</dbReference>
<gene>
    <name evidence="11" type="ORF">K504DRAFT_469605</name>
</gene>
<dbReference type="PROSITE" id="PS51194">
    <property type="entry name" value="HELICASE_CTER"/>
    <property type="match status" value="1"/>
</dbReference>
<evidence type="ECO:0000256" key="8">
    <source>
        <dbReference type="SAM" id="MobiDB-lite"/>
    </source>
</evidence>
<evidence type="ECO:0000256" key="5">
    <source>
        <dbReference type="ARBA" id="ARBA00022884"/>
    </source>
</evidence>
<dbReference type="Proteomes" id="UP000799428">
    <property type="component" value="Unassembled WGS sequence"/>
</dbReference>
<evidence type="ECO:0000256" key="4">
    <source>
        <dbReference type="ARBA" id="ARBA00022840"/>
    </source>
</evidence>
<comment type="function">
    <text evidence="7">RNA helicase.</text>
</comment>
<evidence type="ECO:0000259" key="10">
    <source>
        <dbReference type="PROSITE" id="PS51194"/>
    </source>
</evidence>
<keyword evidence="1 6" id="KW-0547">Nucleotide-binding</keyword>
<feature type="compositionally biased region" description="Basic residues" evidence="8">
    <location>
        <begin position="18"/>
        <end position="32"/>
    </location>
</feature>
<dbReference type="InterPro" id="IPR027417">
    <property type="entry name" value="P-loop_NTPase"/>
</dbReference>
<dbReference type="CDD" id="cd17964">
    <property type="entry name" value="DEADc_MSS116"/>
    <property type="match status" value="1"/>
</dbReference>
<dbReference type="InterPro" id="IPR014001">
    <property type="entry name" value="Helicase_ATP-bd"/>
</dbReference>
<keyword evidence="5 7" id="KW-0694">RNA-binding</keyword>